<accession>A0AC58TGQ7</accession>
<dbReference type="Proteomes" id="UP000790787">
    <property type="component" value="Chromosome 20"/>
</dbReference>
<evidence type="ECO:0000313" key="1">
    <source>
        <dbReference type="Proteomes" id="UP000790787"/>
    </source>
</evidence>
<keyword evidence="1" id="KW-1185">Reference proteome</keyword>
<gene>
    <name evidence="2" type="primary">LOC142174504</name>
</gene>
<evidence type="ECO:0000313" key="2">
    <source>
        <dbReference type="RefSeq" id="XP_075096411.1"/>
    </source>
</evidence>
<organism evidence="1 2">
    <name type="scientific">Nicotiana tabacum</name>
    <name type="common">Common tobacco</name>
    <dbReference type="NCBI Taxonomy" id="4097"/>
    <lineage>
        <taxon>Eukaryota</taxon>
        <taxon>Viridiplantae</taxon>
        <taxon>Streptophyta</taxon>
        <taxon>Embryophyta</taxon>
        <taxon>Tracheophyta</taxon>
        <taxon>Spermatophyta</taxon>
        <taxon>Magnoliopsida</taxon>
        <taxon>eudicotyledons</taxon>
        <taxon>Gunneridae</taxon>
        <taxon>Pentapetalae</taxon>
        <taxon>asterids</taxon>
        <taxon>lamiids</taxon>
        <taxon>Solanales</taxon>
        <taxon>Solanaceae</taxon>
        <taxon>Nicotianoideae</taxon>
        <taxon>Nicotianeae</taxon>
        <taxon>Nicotiana</taxon>
    </lineage>
</organism>
<reference evidence="2" key="2">
    <citation type="submission" date="2025-08" db="UniProtKB">
        <authorList>
            <consortium name="RefSeq"/>
        </authorList>
    </citation>
    <scope>IDENTIFICATION</scope>
    <source>
        <tissue evidence="2">Leaf</tissue>
    </source>
</reference>
<dbReference type="RefSeq" id="XP_075096411.1">
    <property type="nucleotide sequence ID" value="XM_075240310.1"/>
</dbReference>
<proteinExistence type="predicted"/>
<name>A0AC58TGQ7_TOBAC</name>
<sequence>MLPQMLKDPSSFTISVQIGNVDVCHVLCDLGASINLIPLSLFKQLGVGAPRPPTVILQLTDRSISYPEGVIEDVLLQIGTFIFPTDFIILDYEADEQVTIIFG</sequence>
<reference evidence="1" key="1">
    <citation type="journal article" date="2014" name="Nat. Commun.">
        <title>The tobacco genome sequence and its comparison with those of tomato and potato.</title>
        <authorList>
            <person name="Sierro N."/>
            <person name="Battey J.N."/>
            <person name="Ouadi S."/>
            <person name="Bakaher N."/>
            <person name="Bovet L."/>
            <person name="Willig A."/>
            <person name="Goepfert S."/>
            <person name="Peitsch M.C."/>
            <person name="Ivanov N.V."/>
        </authorList>
    </citation>
    <scope>NUCLEOTIDE SEQUENCE [LARGE SCALE GENOMIC DNA]</scope>
</reference>
<protein>
    <submittedName>
        <fullName evidence="2">Uncharacterized protein LOC142174504</fullName>
    </submittedName>
</protein>